<evidence type="ECO:0008006" key="4">
    <source>
        <dbReference type="Google" id="ProtNLM"/>
    </source>
</evidence>
<organism evidence="2 3">
    <name type="scientific">Labrys miyagiensis</name>
    <dbReference type="NCBI Taxonomy" id="346912"/>
    <lineage>
        <taxon>Bacteria</taxon>
        <taxon>Pseudomonadati</taxon>
        <taxon>Pseudomonadota</taxon>
        <taxon>Alphaproteobacteria</taxon>
        <taxon>Hyphomicrobiales</taxon>
        <taxon>Xanthobacteraceae</taxon>
        <taxon>Labrys</taxon>
    </lineage>
</organism>
<reference evidence="3" key="1">
    <citation type="journal article" date="2019" name="Int. J. Syst. Evol. Microbiol.">
        <title>The Global Catalogue of Microorganisms (GCM) 10K type strain sequencing project: providing services to taxonomists for standard genome sequencing and annotation.</title>
        <authorList>
            <consortium name="The Broad Institute Genomics Platform"/>
            <consortium name="The Broad Institute Genome Sequencing Center for Infectious Disease"/>
            <person name="Wu L."/>
            <person name="Ma J."/>
        </authorList>
    </citation>
    <scope>NUCLEOTIDE SEQUENCE [LARGE SCALE GENOMIC DNA]</scope>
    <source>
        <strain evidence="3">NBRC 101365</strain>
    </source>
</reference>
<feature type="chain" id="PRO_5047009166" description="C-type lysozyme inhibitor domain-containing protein" evidence="1">
    <location>
        <begin position="21"/>
        <end position="102"/>
    </location>
</feature>
<dbReference type="Proteomes" id="UP001156882">
    <property type="component" value="Unassembled WGS sequence"/>
</dbReference>
<feature type="signal peptide" evidence="1">
    <location>
        <begin position="1"/>
        <end position="20"/>
    </location>
</feature>
<keyword evidence="1" id="KW-0732">Signal</keyword>
<protein>
    <recommendedName>
        <fullName evidence="4">C-type lysozyme inhibitor domain-containing protein</fullName>
    </recommendedName>
</protein>
<dbReference type="RefSeq" id="WP_284311615.1">
    <property type="nucleotide sequence ID" value="NZ_BSPC01000015.1"/>
</dbReference>
<accession>A0ABQ6CGC9</accession>
<evidence type="ECO:0000313" key="3">
    <source>
        <dbReference type="Proteomes" id="UP001156882"/>
    </source>
</evidence>
<proteinExistence type="predicted"/>
<evidence type="ECO:0000256" key="1">
    <source>
        <dbReference type="SAM" id="SignalP"/>
    </source>
</evidence>
<evidence type="ECO:0000313" key="2">
    <source>
        <dbReference type="EMBL" id="GLS18743.1"/>
    </source>
</evidence>
<comment type="caution">
    <text evidence="2">The sequence shown here is derived from an EMBL/GenBank/DDBJ whole genome shotgun (WGS) entry which is preliminary data.</text>
</comment>
<sequence length="102" mass="11253">MLRCFVLAAMASLIGTSTIAGEVWVCHGKHELKVIWDKSKPSITVDGHLFQMQMNQYSKVSAVMTGNGIRYQHYGNKMNPGLGYNELTMAGATETYHCKPGT</sequence>
<keyword evidence="3" id="KW-1185">Reference proteome</keyword>
<name>A0ABQ6CGC9_9HYPH</name>
<dbReference type="EMBL" id="BSPC01000015">
    <property type="protein sequence ID" value="GLS18743.1"/>
    <property type="molecule type" value="Genomic_DNA"/>
</dbReference>
<gene>
    <name evidence="2" type="ORF">GCM10007874_17600</name>
</gene>